<dbReference type="Gene3D" id="3.20.20.220">
    <property type="match status" value="1"/>
</dbReference>
<reference evidence="3 4" key="1">
    <citation type="submission" date="2014-04" db="EMBL/GenBank/DDBJ databases">
        <title>Characterization and application of a salt tolerant electro-active bacterium.</title>
        <authorList>
            <person name="Yang L."/>
            <person name="Wei S."/>
            <person name="Tay Q.X.M."/>
        </authorList>
    </citation>
    <scope>NUCLEOTIDE SEQUENCE [LARGE SCALE GENOMIC DNA]</scope>
    <source>
        <strain evidence="3 4">LY1</strain>
    </source>
</reference>
<dbReference type="GO" id="GO:0071949">
    <property type="term" value="F:FAD binding"/>
    <property type="evidence" value="ECO:0007669"/>
    <property type="project" value="TreeGrafter"/>
</dbReference>
<protein>
    <submittedName>
        <fullName evidence="3">Proline dehydrogenase</fullName>
    </submittedName>
</protein>
<proteinExistence type="predicted"/>
<dbReference type="Pfam" id="PF01619">
    <property type="entry name" value="Pro_dh"/>
    <property type="match status" value="1"/>
</dbReference>
<dbReference type="eggNOG" id="COG0506">
    <property type="taxonomic scope" value="Bacteria"/>
</dbReference>
<keyword evidence="4" id="KW-1185">Reference proteome</keyword>
<dbReference type="SUPFAM" id="SSF51730">
    <property type="entry name" value="FAD-linked oxidoreductase"/>
    <property type="match status" value="1"/>
</dbReference>
<evidence type="ECO:0000313" key="3">
    <source>
        <dbReference type="EMBL" id="KEO74837.1"/>
    </source>
</evidence>
<organism evidence="3 4">
    <name type="scientific">Anditalea andensis</name>
    <dbReference type="NCBI Taxonomy" id="1048983"/>
    <lineage>
        <taxon>Bacteria</taxon>
        <taxon>Pseudomonadati</taxon>
        <taxon>Bacteroidota</taxon>
        <taxon>Cytophagia</taxon>
        <taxon>Cytophagales</taxon>
        <taxon>Cytophagaceae</taxon>
        <taxon>Anditalea</taxon>
    </lineage>
</organism>
<evidence type="ECO:0000313" key="4">
    <source>
        <dbReference type="Proteomes" id="UP000027821"/>
    </source>
</evidence>
<keyword evidence="1" id="KW-0560">Oxidoreductase</keyword>
<dbReference type="PANTHER" id="PTHR13914:SF0">
    <property type="entry name" value="PROLINE DEHYDROGENASE 1, MITOCHONDRIAL"/>
    <property type="match status" value="1"/>
</dbReference>
<dbReference type="InterPro" id="IPR002872">
    <property type="entry name" value="Proline_DH_dom"/>
</dbReference>
<dbReference type="GO" id="GO:0010133">
    <property type="term" value="P:L-proline catabolic process to L-glutamate"/>
    <property type="evidence" value="ECO:0007669"/>
    <property type="project" value="TreeGrafter"/>
</dbReference>
<dbReference type="InterPro" id="IPR029041">
    <property type="entry name" value="FAD-linked_oxidoreductase-like"/>
</dbReference>
<dbReference type="InterPro" id="IPR015659">
    <property type="entry name" value="Proline_oxidase"/>
</dbReference>
<dbReference type="Proteomes" id="UP000027821">
    <property type="component" value="Unassembled WGS sequence"/>
</dbReference>
<dbReference type="GO" id="GO:0004657">
    <property type="term" value="F:proline dehydrogenase activity"/>
    <property type="evidence" value="ECO:0007669"/>
    <property type="project" value="InterPro"/>
</dbReference>
<evidence type="ECO:0000256" key="1">
    <source>
        <dbReference type="ARBA" id="ARBA00023002"/>
    </source>
</evidence>
<dbReference type="RefSeq" id="WP_035071118.1">
    <property type="nucleotide sequence ID" value="NZ_JMIH01000014.1"/>
</dbReference>
<dbReference type="STRING" id="1048983.EL17_03930"/>
<feature type="domain" description="Proline dehydrogenase" evidence="2">
    <location>
        <begin position="79"/>
        <end position="377"/>
    </location>
</feature>
<dbReference type="PANTHER" id="PTHR13914">
    <property type="entry name" value="PROLINE OXIDASE"/>
    <property type="match status" value="1"/>
</dbReference>
<comment type="caution">
    <text evidence="3">The sequence shown here is derived from an EMBL/GenBank/DDBJ whole genome shotgun (WGS) entry which is preliminary data.</text>
</comment>
<dbReference type="OrthoDB" id="1401444at2"/>
<name>A0A074LLT7_9BACT</name>
<dbReference type="EMBL" id="JMIH01000014">
    <property type="protein sequence ID" value="KEO74837.1"/>
    <property type="molecule type" value="Genomic_DNA"/>
</dbReference>
<accession>A0A074LLT7</accession>
<gene>
    <name evidence="3" type="ORF">EL17_03930</name>
</gene>
<sequence>MKTQPQISFENIEVAFNSKSDTDLRKMYVIFATLNSNTAVKLGIKMTNLAFKYRFPVKGLLKKTMFGHFCGGESIKDSQRTIDGLAAYRIGSILDYSVEGEGDEASFDHTKNEILKTIAKAATSDFMPFSVFKVSGLGDYKILIKVQEGKALTKEETISFEKLEERFDELCKAAYDAKVRILVDAEESWFQQVIDTMAYKAMEKYNKETAIVFNTYQMYRHDMLKNLKDAHHEAVAKQYFLGAKLVRGAYMEKERERAKEKGYPSPIQTSKQASDDDYNAALQFCVNNKQRVFLVSGSHNELSNTILTELMSLHGMKPDDERIYFAQLFGMSDNISFNLSNAGYNVAKYVPYGPVKAVIPYLARRAEENTSIAGQSSREFDLIRKEIARRKAFRNK</sequence>
<dbReference type="AlphaFoldDB" id="A0A074LLT7"/>
<evidence type="ECO:0000259" key="2">
    <source>
        <dbReference type="Pfam" id="PF01619"/>
    </source>
</evidence>